<evidence type="ECO:0000313" key="3">
    <source>
        <dbReference type="Proteomes" id="UP000694257"/>
    </source>
</evidence>
<reference evidence="2 3" key="1">
    <citation type="submission" date="2021-07" db="EMBL/GenBank/DDBJ databases">
        <title>Whole Genome Sequence of Nocardia Iowensis.</title>
        <authorList>
            <person name="Lamm A."/>
            <person name="Collins-Fairclough A.M."/>
            <person name="Bunk B."/>
            <person name="Sproer C."/>
        </authorList>
    </citation>
    <scope>NUCLEOTIDE SEQUENCE [LARGE SCALE GENOMIC DNA]</scope>
    <source>
        <strain evidence="2 3">NRRL 5646</strain>
    </source>
</reference>
<gene>
    <name evidence="2" type="ORF">KV110_16790</name>
</gene>
<evidence type="ECO:0000259" key="1">
    <source>
        <dbReference type="Pfam" id="PF14082"/>
    </source>
</evidence>
<dbReference type="Proteomes" id="UP000694257">
    <property type="component" value="Chromosome"/>
</dbReference>
<keyword evidence="3" id="KW-1185">Reference proteome</keyword>
<dbReference type="InterPro" id="IPR025359">
    <property type="entry name" value="SduA_C"/>
</dbReference>
<name>A0ABX8RZ58_NOCIO</name>
<sequence>MDPEHDSWPQAMGWDEYADIVGLEWQSILNATDCAEETIHKFLEDHPCLVPGHDAFRGANWINGEPGPIREALFTKPRIGSGRSGYYIPDFMWLPTDSQTQWVVLIEIESPAKPWFTQSGQQTAKYTQARGQIEDWKAHFQDPRNKSEFIRKHVGAFRPLEFVWCLIYGRRQDAMRSSRGSARRAAGVTGDVIAMSFDRLRPLESARNSICVKGEEGNFVAVSIPPTVRINADLAKMWGSVLRKDEAVLRSPHFSADRRAFLVERFRWWDEQVRAGTAGFSLEYE</sequence>
<dbReference type="Pfam" id="PF14082">
    <property type="entry name" value="SduA_C"/>
    <property type="match status" value="1"/>
</dbReference>
<protein>
    <submittedName>
        <fullName evidence="2">DUF4263 domain-containing protein</fullName>
    </submittedName>
</protein>
<dbReference type="EMBL" id="CP078145">
    <property type="protein sequence ID" value="QXN94556.1"/>
    <property type="molecule type" value="Genomic_DNA"/>
</dbReference>
<feature type="domain" description="Shedu protein SduA C-terminal" evidence="1">
    <location>
        <begin position="36"/>
        <end position="200"/>
    </location>
</feature>
<accession>A0ABX8RZ58</accession>
<organism evidence="2 3">
    <name type="scientific">Nocardia iowensis</name>
    <dbReference type="NCBI Taxonomy" id="204891"/>
    <lineage>
        <taxon>Bacteria</taxon>
        <taxon>Bacillati</taxon>
        <taxon>Actinomycetota</taxon>
        <taxon>Actinomycetes</taxon>
        <taxon>Mycobacteriales</taxon>
        <taxon>Nocardiaceae</taxon>
        <taxon>Nocardia</taxon>
    </lineage>
</organism>
<evidence type="ECO:0000313" key="2">
    <source>
        <dbReference type="EMBL" id="QXN94556.1"/>
    </source>
</evidence>
<proteinExistence type="predicted"/>